<evidence type="ECO:0000313" key="3">
    <source>
        <dbReference type="WBParaSite" id="Gr19_v10_g13198.t1"/>
    </source>
</evidence>
<evidence type="ECO:0000256" key="1">
    <source>
        <dbReference type="SAM" id="MobiDB-lite"/>
    </source>
</evidence>
<proteinExistence type="predicted"/>
<dbReference type="WBParaSite" id="Gr19_v10_g13198.t1">
    <property type="protein sequence ID" value="Gr19_v10_g13198.t1"/>
    <property type="gene ID" value="Gr19_v10_g13198"/>
</dbReference>
<keyword evidence="2" id="KW-1185">Reference proteome</keyword>
<sequence>MSVQIKWLNDGRFRRFELVKLNFSALLHELQKRVPTFRGSICYVDDQNDKIVLGENVTRIQTDDLQQSTSSNDWLAESGLDKPSAADQHAKGMGESESADEGIPKERAAKRSKNEASCGNKIVNKAELAEFVEEEEGVAEWPNFGRQSSESAASSSFLVGGGGDFSQFDESLAGTSNATGVENANDLTRKKRTKSAVIPCMDCGMLVANASTSLKSHVNLHHLKKRQLCGTLRETIRA</sequence>
<reference evidence="3" key="1">
    <citation type="submission" date="2022-11" db="UniProtKB">
        <authorList>
            <consortium name="WormBaseParasite"/>
        </authorList>
    </citation>
    <scope>IDENTIFICATION</scope>
</reference>
<dbReference type="AlphaFoldDB" id="A0A914H4M0"/>
<name>A0A914H4M0_GLORO</name>
<organism evidence="2 3">
    <name type="scientific">Globodera rostochiensis</name>
    <name type="common">Golden nematode worm</name>
    <name type="synonym">Heterodera rostochiensis</name>
    <dbReference type="NCBI Taxonomy" id="31243"/>
    <lineage>
        <taxon>Eukaryota</taxon>
        <taxon>Metazoa</taxon>
        <taxon>Ecdysozoa</taxon>
        <taxon>Nematoda</taxon>
        <taxon>Chromadorea</taxon>
        <taxon>Rhabditida</taxon>
        <taxon>Tylenchina</taxon>
        <taxon>Tylenchomorpha</taxon>
        <taxon>Tylenchoidea</taxon>
        <taxon>Heteroderidae</taxon>
        <taxon>Heteroderinae</taxon>
        <taxon>Globodera</taxon>
    </lineage>
</organism>
<dbReference type="Proteomes" id="UP000887572">
    <property type="component" value="Unplaced"/>
</dbReference>
<accession>A0A914H4M0</accession>
<evidence type="ECO:0000313" key="2">
    <source>
        <dbReference type="Proteomes" id="UP000887572"/>
    </source>
</evidence>
<protein>
    <submittedName>
        <fullName evidence="3">C2H2-type domain-containing protein</fullName>
    </submittedName>
</protein>
<feature type="compositionally biased region" description="Basic and acidic residues" evidence="1">
    <location>
        <begin position="102"/>
        <end position="114"/>
    </location>
</feature>
<feature type="region of interest" description="Disordered" evidence="1">
    <location>
        <begin position="64"/>
        <end position="116"/>
    </location>
</feature>
<feature type="compositionally biased region" description="Polar residues" evidence="1">
    <location>
        <begin position="64"/>
        <end position="73"/>
    </location>
</feature>